<evidence type="ECO:0000259" key="1">
    <source>
        <dbReference type="Pfam" id="PF04014"/>
    </source>
</evidence>
<evidence type="ECO:0000313" key="2">
    <source>
        <dbReference type="EMBL" id="QJA99973.1"/>
    </source>
</evidence>
<proteinExistence type="predicted"/>
<dbReference type="GO" id="GO:0003677">
    <property type="term" value="F:DNA binding"/>
    <property type="evidence" value="ECO:0007669"/>
    <property type="project" value="InterPro"/>
</dbReference>
<dbReference type="Pfam" id="PF04014">
    <property type="entry name" value="MazE_antitoxin"/>
    <property type="match status" value="1"/>
</dbReference>
<reference evidence="2" key="1">
    <citation type="submission" date="2020-03" db="EMBL/GenBank/DDBJ databases">
        <title>The deep terrestrial virosphere.</title>
        <authorList>
            <person name="Holmfeldt K."/>
            <person name="Nilsson E."/>
            <person name="Simone D."/>
            <person name="Lopez-Fernandez M."/>
            <person name="Wu X."/>
            <person name="de Brujin I."/>
            <person name="Lundin D."/>
            <person name="Andersson A."/>
            <person name="Bertilsson S."/>
            <person name="Dopson M."/>
        </authorList>
    </citation>
    <scope>NUCLEOTIDE SEQUENCE</scope>
    <source>
        <strain evidence="2">MM171A00756</strain>
    </source>
</reference>
<dbReference type="Gene3D" id="2.10.260.10">
    <property type="match status" value="1"/>
</dbReference>
<protein>
    <submittedName>
        <fullName evidence="2">Putative antitoxin family protein</fullName>
    </submittedName>
</protein>
<dbReference type="AlphaFoldDB" id="A0A6M3LYQ3"/>
<feature type="domain" description="SpoVT-AbrB" evidence="1">
    <location>
        <begin position="48"/>
        <end position="84"/>
    </location>
</feature>
<organism evidence="2">
    <name type="scientific">viral metagenome</name>
    <dbReference type="NCBI Taxonomy" id="1070528"/>
    <lineage>
        <taxon>unclassified sequences</taxon>
        <taxon>metagenomes</taxon>
        <taxon>organismal metagenomes</taxon>
    </lineage>
</organism>
<accession>A0A6M3LYQ3</accession>
<dbReference type="InterPro" id="IPR037914">
    <property type="entry name" value="SpoVT-AbrB_sf"/>
</dbReference>
<name>A0A6M3LYQ3_9ZZZZ</name>
<dbReference type="SUPFAM" id="SSF89447">
    <property type="entry name" value="AbrB/MazE/MraZ-like"/>
    <property type="match status" value="1"/>
</dbReference>
<dbReference type="EMBL" id="MT143676">
    <property type="protein sequence ID" value="QJA99973.1"/>
    <property type="molecule type" value="Genomic_DNA"/>
</dbReference>
<sequence length="89" mass="10272">MFVTQFVSSVDILSTDLLKKPIYSIYVEEKALDQVVEMVKAYGVGNRKKSETIVVVIPKRIREKAGYEKGTRFFVELDDNGRIIYEPLR</sequence>
<gene>
    <name evidence="2" type="ORF">MM171A00756_0002</name>
</gene>
<dbReference type="InterPro" id="IPR007159">
    <property type="entry name" value="SpoVT-AbrB_dom"/>
</dbReference>